<dbReference type="InterPro" id="IPR050979">
    <property type="entry name" value="LD-transpeptidase"/>
</dbReference>
<name>A0ABV4WRC6_9CYAN</name>
<dbReference type="SUPFAM" id="SSF141523">
    <property type="entry name" value="L,D-transpeptidase catalytic domain-like"/>
    <property type="match status" value="1"/>
</dbReference>
<evidence type="ECO:0000256" key="4">
    <source>
        <dbReference type="ARBA" id="ARBA00022984"/>
    </source>
</evidence>
<protein>
    <submittedName>
        <fullName evidence="8">L,D-transpeptidase</fullName>
        <ecNumber evidence="8">2.3.2.-</ecNumber>
    </submittedName>
</protein>
<keyword evidence="8" id="KW-0012">Acyltransferase</keyword>
<dbReference type="PROSITE" id="PS52029">
    <property type="entry name" value="LD_TPASE"/>
    <property type="match status" value="1"/>
</dbReference>
<proteinExistence type="predicted"/>
<keyword evidence="4 6" id="KW-0573">Peptidoglycan synthesis</keyword>
<comment type="pathway">
    <text evidence="1 6">Cell wall biogenesis; peptidoglycan biosynthesis.</text>
</comment>
<dbReference type="InterPro" id="IPR038063">
    <property type="entry name" value="Transpep_catalytic_dom"/>
</dbReference>
<organism evidence="8 9">
    <name type="scientific">Floridaenema evergladense BLCC-F167</name>
    <dbReference type="NCBI Taxonomy" id="3153639"/>
    <lineage>
        <taxon>Bacteria</taxon>
        <taxon>Bacillati</taxon>
        <taxon>Cyanobacteriota</taxon>
        <taxon>Cyanophyceae</taxon>
        <taxon>Oscillatoriophycideae</taxon>
        <taxon>Aerosakkonematales</taxon>
        <taxon>Aerosakkonemataceae</taxon>
        <taxon>Floridanema</taxon>
        <taxon>Floridanema evergladense</taxon>
    </lineage>
</organism>
<evidence type="ECO:0000256" key="2">
    <source>
        <dbReference type="ARBA" id="ARBA00022679"/>
    </source>
</evidence>
<evidence type="ECO:0000256" key="5">
    <source>
        <dbReference type="ARBA" id="ARBA00023316"/>
    </source>
</evidence>
<evidence type="ECO:0000313" key="9">
    <source>
        <dbReference type="Proteomes" id="UP001576780"/>
    </source>
</evidence>
<dbReference type="CDD" id="cd16913">
    <property type="entry name" value="YkuD_like"/>
    <property type="match status" value="1"/>
</dbReference>
<evidence type="ECO:0000313" key="8">
    <source>
        <dbReference type="EMBL" id="MFB2837213.1"/>
    </source>
</evidence>
<evidence type="ECO:0000256" key="1">
    <source>
        <dbReference type="ARBA" id="ARBA00004752"/>
    </source>
</evidence>
<dbReference type="Gene3D" id="2.40.440.10">
    <property type="entry name" value="L,D-transpeptidase catalytic domain-like"/>
    <property type="match status" value="1"/>
</dbReference>
<feature type="active site" description="Proton donor/acceptor" evidence="6">
    <location>
        <position position="120"/>
    </location>
</feature>
<accession>A0ABV4WRC6</accession>
<dbReference type="PANTHER" id="PTHR30582:SF2">
    <property type="entry name" value="L,D-TRANSPEPTIDASE YCIB-RELATED"/>
    <property type="match status" value="1"/>
</dbReference>
<evidence type="ECO:0000256" key="6">
    <source>
        <dbReference type="PROSITE-ProRule" id="PRU01373"/>
    </source>
</evidence>
<keyword evidence="5 6" id="KW-0961">Cell wall biogenesis/degradation</keyword>
<keyword evidence="9" id="KW-1185">Reference proteome</keyword>
<dbReference type="GO" id="GO:0016746">
    <property type="term" value="F:acyltransferase activity"/>
    <property type="evidence" value="ECO:0007669"/>
    <property type="project" value="UniProtKB-KW"/>
</dbReference>
<dbReference type="Proteomes" id="UP001576780">
    <property type="component" value="Unassembled WGS sequence"/>
</dbReference>
<dbReference type="PANTHER" id="PTHR30582">
    <property type="entry name" value="L,D-TRANSPEPTIDASE"/>
    <property type="match status" value="1"/>
</dbReference>
<dbReference type="Pfam" id="PF03734">
    <property type="entry name" value="YkuD"/>
    <property type="match status" value="1"/>
</dbReference>
<evidence type="ECO:0000259" key="7">
    <source>
        <dbReference type="PROSITE" id="PS52029"/>
    </source>
</evidence>
<dbReference type="EC" id="2.3.2.-" evidence="8"/>
<feature type="active site" description="Nucleophile" evidence="6">
    <location>
        <position position="136"/>
    </location>
</feature>
<dbReference type="RefSeq" id="WP_413279566.1">
    <property type="nucleotide sequence ID" value="NZ_JBHFNT010000201.1"/>
</dbReference>
<dbReference type="EMBL" id="JBHFNT010000201">
    <property type="protein sequence ID" value="MFB2837213.1"/>
    <property type="molecule type" value="Genomic_DNA"/>
</dbReference>
<reference evidence="8 9" key="1">
    <citation type="submission" date="2024-09" db="EMBL/GenBank/DDBJ databases">
        <title>Floridaenema gen nov. (Aerosakkonemataceae, Aerosakkonematales ord. nov., Cyanobacteria) from benthic tropical and subtropical fresh waters, with the description of four new species.</title>
        <authorList>
            <person name="Moretto J.A."/>
            <person name="Berthold D.E."/>
            <person name="Lefler F.W."/>
            <person name="Huang I.-S."/>
            <person name="Laughinghouse H. IV."/>
        </authorList>
    </citation>
    <scope>NUCLEOTIDE SEQUENCE [LARGE SCALE GENOMIC DNA]</scope>
    <source>
        <strain evidence="8 9">BLCC-F167</strain>
    </source>
</reference>
<gene>
    <name evidence="8" type="ORF">ACE1CA_22025</name>
</gene>
<feature type="domain" description="L,D-TPase catalytic" evidence="7">
    <location>
        <begin position="47"/>
        <end position="160"/>
    </location>
</feature>
<sequence>MKTIIRLTWLRRSSVFWVSLALFITSLFAWSVPTSATSKSSGNVSGRWIEVNLSSQRLYAWQNGRRIYSIPISSGKRSTPTRVGTYAIQTKYRYKTMRGPGYVAPNVPFTMFYSGGYAIHGAYWHNRFGTPVSHGCINLPVSQARKLFNWAGPGTKVVIRR</sequence>
<keyword evidence="2 8" id="KW-0808">Transferase</keyword>
<evidence type="ECO:0000256" key="3">
    <source>
        <dbReference type="ARBA" id="ARBA00022960"/>
    </source>
</evidence>
<dbReference type="InterPro" id="IPR005490">
    <property type="entry name" value="LD_TPept_cat_dom"/>
</dbReference>
<comment type="caution">
    <text evidence="8">The sequence shown here is derived from an EMBL/GenBank/DDBJ whole genome shotgun (WGS) entry which is preliminary data.</text>
</comment>
<keyword evidence="3 6" id="KW-0133">Cell shape</keyword>